<proteinExistence type="evidence at transcript level"/>
<dbReference type="AlphaFoldDB" id="D5A8X7"/>
<keyword evidence="1" id="KW-0472">Membrane</keyword>
<dbReference type="EMBL" id="BT122625">
    <property type="protein sequence ID" value="ADE75996.1"/>
    <property type="molecule type" value="mRNA"/>
</dbReference>
<reference evidence="2" key="1">
    <citation type="submission" date="2010-04" db="EMBL/GenBank/DDBJ databases">
        <authorList>
            <person name="Reid K.E."/>
            <person name="Liao N."/>
            <person name="Chan S."/>
            <person name="Docking R."/>
            <person name="Taylor G."/>
            <person name="Moore R."/>
            <person name="Mayo M."/>
            <person name="Munro S."/>
            <person name="King J."/>
            <person name="Yanchuk A."/>
            <person name="Holt R."/>
            <person name="Jones S."/>
            <person name="Marra M."/>
            <person name="Ritland C.E."/>
            <person name="Ritland K."/>
            <person name="Bohlmann J."/>
        </authorList>
    </citation>
    <scope>NUCLEOTIDE SEQUENCE</scope>
    <source>
        <tissue evidence="2">Buds collected with no treatment. Collection October 2007</tissue>
    </source>
</reference>
<name>D5A8X7_PICSI</name>
<keyword evidence="1" id="KW-1133">Transmembrane helix</keyword>
<feature type="transmembrane region" description="Helical" evidence="1">
    <location>
        <begin position="32"/>
        <end position="49"/>
    </location>
</feature>
<sequence length="60" mass="7109">MQWVAIVIVILRFGSERWASNLSPQMRRRDKYHCFLSLPICIVTIWLSGRETKLTVVDKF</sequence>
<keyword evidence="1" id="KW-0812">Transmembrane</keyword>
<protein>
    <submittedName>
        <fullName evidence="2">Uncharacterized protein</fullName>
    </submittedName>
</protein>
<evidence type="ECO:0000313" key="2">
    <source>
        <dbReference type="EMBL" id="ADE75996.1"/>
    </source>
</evidence>
<accession>D5A8X7</accession>
<organism evidence="2">
    <name type="scientific">Picea sitchensis</name>
    <name type="common">Sitka spruce</name>
    <name type="synonym">Pinus sitchensis</name>
    <dbReference type="NCBI Taxonomy" id="3332"/>
    <lineage>
        <taxon>Eukaryota</taxon>
        <taxon>Viridiplantae</taxon>
        <taxon>Streptophyta</taxon>
        <taxon>Embryophyta</taxon>
        <taxon>Tracheophyta</taxon>
        <taxon>Spermatophyta</taxon>
        <taxon>Pinopsida</taxon>
        <taxon>Pinidae</taxon>
        <taxon>Conifers I</taxon>
        <taxon>Pinales</taxon>
        <taxon>Pinaceae</taxon>
        <taxon>Picea</taxon>
    </lineage>
</organism>
<evidence type="ECO:0000256" key="1">
    <source>
        <dbReference type="SAM" id="Phobius"/>
    </source>
</evidence>